<name>A0A1G5CYF1_9FLAO</name>
<dbReference type="RefSeq" id="WP_091140913.1">
    <property type="nucleotide sequence ID" value="NZ_FMVF01000003.1"/>
</dbReference>
<dbReference type="InterPro" id="IPR008620">
    <property type="entry name" value="FixH"/>
</dbReference>
<gene>
    <name evidence="2" type="ORF">SAMN02927903_00682</name>
</gene>
<proteinExistence type="predicted"/>
<dbReference type="EMBL" id="FMVF01000003">
    <property type="protein sequence ID" value="SCY07442.1"/>
    <property type="molecule type" value="Genomic_DNA"/>
</dbReference>
<dbReference type="OrthoDB" id="1493774at2"/>
<evidence type="ECO:0000313" key="2">
    <source>
        <dbReference type="EMBL" id="SCY07442.1"/>
    </source>
</evidence>
<dbReference type="Proteomes" id="UP000199354">
    <property type="component" value="Unassembled WGS sequence"/>
</dbReference>
<accession>A0A1G5CYF1</accession>
<reference evidence="2 3" key="1">
    <citation type="submission" date="2016-10" db="EMBL/GenBank/DDBJ databases">
        <authorList>
            <person name="de Groot N.N."/>
        </authorList>
    </citation>
    <scope>NUCLEOTIDE SEQUENCE [LARGE SCALE GENOMIC DNA]</scope>
    <source>
        <strain evidence="2 3">CGMCC 1.7031</strain>
    </source>
</reference>
<organism evidence="2 3">
    <name type="scientific">Flavobacterium caeni</name>
    <dbReference type="NCBI Taxonomy" id="490189"/>
    <lineage>
        <taxon>Bacteria</taxon>
        <taxon>Pseudomonadati</taxon>
        <taxon>Bacteroidota</taxon>
        <taxon>Flavobacteriia</taxon>
        <taxon>Flavobacteriales</taxon>
        <taxon>Flavobacteriaceae</taxon>
        <taxon>Flavobacterium</taxon>
    </lineage>
</organism>
<feature type="transmembrane region" description="Helical" evidence="1">
    <location>
        <begin position="6"/>
        <end position="25"/>
    </location>
</feature>
<evidence type="ECO:0000256" key="1">
    <source>
        <dbReference type="SAM" id="Phobius"/>
    </source>
</evidence>
<keyword evidence="3" id="KW-1185">Reference proteome</keyword>
<dbReference type="AlphaFoldDB" id="A0A1G5CYF1"/>
<protein>
    <submittedName>
        <fullName evidence="2">FixH protein</fullName>
    </submittedName>
</protein>
<evidence type="ECO:0000313" key="3">
    <source>
        <dbReference type="Proteomes" id="UP000199354"/>
    </source>
</evidence>
<keyword evidence="1" id="KW-1133">Transmembrane helix</keyword>
<dbReference type="Pfam" id="PF05751">
    <property type="entry name" value="FixH"/>
    <property type="match status" value="1"/>
</dbReference>
<keyword evidence="1" id="KW-0472">Membrane</keyword>
<sequence>MKLNWGTSIVIAFGAFIAFIGYFIVKVQSNSAYDNELVVEEYYKKDAAYSAEFNKFQNAQSLSLKPTIVKTQAGVLVTFPKKQFPKTLEGKVSLYRPSAKKLDFEHPFQTQDSTLLIPKQEFAGGNWDIVLYWIYDGKEYLLKQKMYL</sequence>
<keyword evidence="1" id="KW-0812">Transmembrane</keyword>
<dbReference type="STRING" id="490189.SAMN02927903_00682"/>